<protein>
    <submittedName>
        <fullName evidence="1">Uncharacterized protein</fullName>
    </submittedName>
</protein>
<comment type="caution">
    <text evidence="1">The sequence shown here is derived from an EMBL/GenBank/DDBJ whole genome shotgun (WGS) entry which is preliminary data.</text>
</comment>
<reference evidence="1 2" key="1">
    <citation type="submission" date="2020-08" db="EMBL/GenBank/DDBJ databases">
        <title>Genomic Encyclopedia of Type Strains, Phase IV (KMG-IV): sequencing the most valuable type-strain genomes for metagenomic binning, comparative biology and taxonomic classification.</title>
        <authorList>
            <person name="Goeker M."/>
        </authorList>
    </citation>
    <scope>NUCLEOTIDE SEQUENCE [LARGE SCALE GENOMIC DNA]</scope>
    <source>
        <strain evidence="1 2">DSM 102235</strain>
    </source>
</reference>
<proteinExistence type="predicted"/>
<dbReference type="Proteomes" id="UP000541426">
    <property type="component" value="Unassembled WGS sequence"/>
</dbReference>
<evidence type="ECO:0000313" key="2">
    <source>
        <dbReference type="Proteomes" id="UP000541426"/>
    </source>
</evidence>
<dbReference type="EMBL" id="JACIEJ010000015">
    <property type="protein sequence ID" value="MBB3988083.1"/>
    <property type="molecule type" value="Genomic_DNA"/>
</dbReference>
<accession>A0A7W6GV12</accession>
<gene>
    <name evidence="1" type="ORF">GGQ68_004439</name>
</gene>
<evidence type="ECO:0000313" key="1">
    <source>
        <dbReference type="EMBL" id="MBB3988083.1"/>
    </source>
</evidence>
<organism evidence="1 2">
    <name type="scientific">Sagittula marina</name>
    <dbReference type="NCBI Taxonomy" id="943940"/>
    <lineage>
        <taxon>Bacteria</taxon>
        <taxon>Pseudomonadati</taxon>
        <taxon>Pseudomonadota</taxon>
        <taxon>Alphaproteobacteria</taxon>
        <taxon>Rhodobacterales</taxon>
        <taxon>Roseobacteraceae</taxon>
        <taxon>Sagittula</taxon>
    </lineage>
</organism>
<dbReference type="AlphaFoldDB" id="A0A7W6GV12"/>
<sequence length="48" mass="5234">MPFRAVDAPGIKGEHGRLVDQTEAGMNTKLHAICHSRERPCDLFVTAG</sequence>
<name>A0A7W6GV12_9RHOB</name>
<keyword evidence="2" id="KW-1185">Reference proteome</keyword>